<dbReference type="AlphaFoldDB" id="A0AAE9ZAM9"/>
<evidence type="ECO:0000256" key="1">
    <source>
        <dbReference type="SAM" id="Phobius"/>
    </source>
</evidence>
<keyword evidence="4" id="KW-1185">Reference proteome</keyword>
<feature type="transmembrane region" description="Helical" evidence="1">
    <location>
        <begin position="23"/>
        <end position="43"/>
    </location>
</feature>
<proteinExistence type="predicted"/>
<evidence type="ECO:0000313" key="4">
    <source>
        <dbReference type="Proteomes" id="UP001214043"/>
    </source>
</evidence>
<dbReference type="RefSeq" id="WP_274492577.1">
    <property type="nucleotide sequence ID" value="NZ_CP118166.1"/>
</dbReference>
<dbReference type="EMBL" id="CP118166">
    <property type="protein sequence ID" value="WDI30758.1"/>
    <property type="molecule type" value="Genomic_DNA"/>
</dbReference>
<dbReference type="Gene3D" id="2.40.50.1020">
    <property type="entry name" value="LytTr DNA-binding domain"/>
    <property type="match status" value="1"/>
</dbReference>
<protein>
    <submittedName>
        <fullName evidence="3">LytTR family DNA-binding domain-containing protein</fullName>
    </submittedName>
</protein>
<organism evidence="3 4">
    <name type="scientific">Hyphococcus flavus</name>
    <dbReference type="NCBI Taxonomy" id="1866326"/>
    <lineage>
        <taxon>Bacteria</taxon>
        <taxon>Pseudomonadati</taxon>
        <taxon>Pseudomonadota</taxon>
        <taxon>Alphaproteobacteria</taxon>
        <taxon>Parvularculales</taxon>
        <taxon>Parvularculaceae</taxon>
        <taxon>Hyphococcus</taxon>
    </lineage>
</organism>
<evidence type="ECO:0000313" key="3">
    <source>
        <dbReference type="EMBL" id="WDI30758.1"/>
    </source>
</evidence>
<dbReference type="Pfam" id="PF04397">
    <property type="entry name" value="LytTR"/>
    <property type="match status" value="1"/>
</dbReference>
<dbReference type="PANTHER" id="PTHR37299">
    <property type="entry name" value="TRANSCRIPTIONAL REGULATOR-RELATED"/>
    <property type="match status" value="1"/>
</dbReference>
<reference evidence="3" key="1">
    <citation type="submission" date="2023-02" db="EMBL/GenBank/DDBJ databases">
        <title>Genome sequence of Hyphococcus flavus.</title>
        <authorList>
            <person name="Rong J.-C."/>
            <person name="Zhao Q."/>
            <person name="Yi M."/>
            <person name="Wu J.-Y."/>
        </authorList>
    </citation>
    <scope>NUCLEOTIDE SEQUENCE</scope>
    <source>
        <strain evidence="3">MCCC 1K03223</strain>
    </source>
</reference>
<dbReference type="InterPro" id="IPR012379">
    <property type="entry name" value="LytTR_MHYE"/>
</dbReference>
<feature type="transmembrane region" description="Helical" evidence="1">
    <location>
        <begin position="55"/>
        <end position="73"/>
    </location>
</feature>
<keyword evidence="3" id="KW-0238">DNA-binding</keyword>
<evidence type="ECO:0000259" key="2">
    <source>
        <dbReference type="PROSITE" id="PS50930"/>
    </source>
</evidence>
<keyword evidence="1" id="KW-1133">Transmembrane helix</keyword>
<dbReference type="PANTHER" id="PTHR37299:SF1">
    <property type="entry name" value="STAGE 0 SPORULATION PROTEIN A HOMOLOG"/>
    <property type="match status" value="1"/>
</dbReference>
<dbReference type="Proteomes" id="UP001214043">
    <property type="component" value="Chromosome"/>
</dbReference>
<dbReference type="PIRSF" id="PIRSF031767">
    <property type="entry name" value="MHYE_LytTR"/>
    <property type="match status" value="1"/>
</dbReference>
<dbReference type="InterPro" id="IPR046947">
    <property type="entry name" value="LytR-like"/>
</dbReference>
<feature type="domain" description="HTH LytTR-type" evidence="2">
    <location>
        <begin position="182"/>
        <end position="286"/>
    </location>
</feature>
<dbReference type="GO" id="GO:0000156">
    <property type="term" value="F:phosphorelay response regulator activity"/>
    <property type="evidence" value="ECO:0007669"/>
    <property type="project" value="InterPro"/>
</dbReference>
<dbReference type="InterPro" id="IPR007492">
    <property type="entry name" value="LytTR_DNA-bd_dom"/>
</dbReference>
<name>A0AAE9ZAM9_9PROT</name>
<keyword evidence="1" id="KW-0812">Transmembrane</keyword>
<dbReference type="SMART" id="SM00850">
    <property type="entry name" value="LytTR"/>
    <property type="match status" value="1"/>
</dbReference>
<sequence>MTDDAKSTVAALPRDDARADRTTFFWVVGFFTAFLVVGILSRMTEQSRSAADLEVGRYVLYECSSILIILALYPLLRLAVTYAAPGQHDWRRIIAVHAGFCVLFSIIHIAGMVAIRKAVFPFAFGEPYIFTDNLFREFVYEFRKDAVTYSLIAFFITFGRQLEQQRRELTAAREDAKTSQRLTLKCGGRSVFVDASKVVWVKSASNYVEVRAGAETHLARATLGAIENQLTDAGADAIRVHRSWIVNKNHIKKIAPTGEGDLRIEMSDETIVPGSRRYRDRLPSQG</sequence>
<dbReference type="KEGG" id="hfl:PUV54_12420"/>
<gene>
    <name evidence="3" type="ORF">PUV54_12420</name>
</gene>
<accession>A0AAE9ZAM9</accession>
<keyword evidence="1" id="KW-0472">Membrane</keyword>
<dbReference type="PROSITE" id="PS50930">
    <property type="entry name" value="HTH_LYTTR"/>
    <property type="match status" value="1"/>
</dbReference>
<feature type="transmembrane region" description="Helical" evidence="1">
    <location>
        <begin position="93"/>
        <end position="115"/>
    </location>
</feature>
<dbReference type="GO" id="GO:0003677">
    <property type="term" value="F:DNA binding"/>
    <property type="evidence" value="ECO:0007669"/>
    <property type="project" value="UniProtKB-KW"/>
</dbReference>